<name>A0A5B7F654_PORTR</name>
<comment type="caution">
    <text evidence="2">The sequence shown here is derived from an EMBL/GenBank/DDBJ whole genome shotgun (WGS) entry which is preliminary data.</text>
</comment>
<keyword evidence="3" id="KW-1185">Reference proteome</keyword>
<feature type="region of interest" description="Disordered" evidence="1">
    <location>
        <begin position="1"/>
        <end position="29"/>
    </location>
</feature>
<gene>
    <name evidence="2" type="ORF">E2C01_036686</name>
</gene>
<organism evidence="2 3">
    <name type="scientific">Portunus trituberculatus</name>
    <name type="common">Swimming crab</name>
    <name type="synonym">Neptunus trituberculatus</name>
    <dbReference type="NCBI Taxonomy" id="210409"/>
    <lineage>
        <taxon>Eukaryota</taxon>
        <taxon>Metazoa</taxon>
        <taxon>Ecdysozoa</taxon>
        <taxon>Arthropoda</taxon>
        <taxon>Crustacea</taxon>
        <taxon>Multicrustacea</taxon>
        <taxon>Malacostraca</taxon>
        <taxon>Eumalacostraca</taxon>
        <taxon>Eucarida</taxon>
        <taxon>Decapoda</taxon>
        <taxon>Pleocyemata</taxon>
        <taxon>Brachyura</taxon>
        <taxon>Eubrachyura</taxon>
        <taxon>Portunoidea</taxon>
        <taxon>Portunidae</taxon>
        <taxon>Portuninae</taxon>
        <taxon>Portunus</taxon>
    </lineage>
</organism>
<evidence type="ECO:0000313" key="2">
    <source>
        <dbReference type="EMBL" id="MPC43050.1"/>
    </source>
</evidence>
<dbReference type="Proteomes" id="UP000324222">
    <property type="component" value="Unassembled WGS sequence"/>
</dbReference>
<accession>A0A5B7F654</accession>
<proteinExistence type="predicted"/>
<dbReference type="AlphaFoldDB" id="A0A5B7F654"/>
<reference evidence="2 3" key="1">
    <citation type="submission" date="2019-05" db="EMBL/GenBank/DDBJ databases">
        <title>Another draft genome of Portunus trituberculatus and its Hox gene families provides insights of decapod evolution.</title>
        <authorList>
            <person name="Jeong J.-H."/>
            <person name="Song I."/>
            <person name="Kim S."/>
            <person name="Choi T."/>
            <person name="Kim D."/>
            <person name="Ryu S."/>
            <person name="Kim W."/>
        </authorList>
    </citation>
    <scope>NUCLEOTIDE SEQUENCE [LARGE SCALE GENOMIC DNA]</scope>
    <source>
        <tissue evidence="2">Muscle</tissue>
    </source>
</reference>
<sequence length="78" mass="8643">MKVRERRQSQRGGGGVSRKNGESKGRGSDIWISTLPNFVKDKTRDDWRDGAVMAGRPPHCCLSLTKDRSNCTVHGITS</sequence>
<protein>
    <submittedName>
        <fullName evidence="2">Uncharacterized protein</fullName>
    </submittedName>
</protein>
<evidence type="ECO:0000313" key="3">
    <source>
        <dbReference type="Proteomes" id="UP000324222"/>
    </source>
</evidence>
<dbReference type="EMBL" id="VSRR010005667">
    <property type="protein sequence ID" value="MPC43050.1"/>
    <property type="molecule type" value="Genomic_DNA"/>
</dbReference>
<evidence type="ECO:0000256" key="1">
    <source>
        <dbReference type="SAM" id="MobiDB-lite"/>
    </source>
</evidence>